<protein>
    <submittedName>
        <fullName evidence="1">Uncharacterized protein</fullName>
    </submittedName>
</protein>
<dbReference type="Proteomes" id="UP000681315">
    <property type="component" value="Unassembled WGS sequence"/>
</dbReference>
<name>A0ABS3SUJ0_9FLAO</name>
<dbReference type="PROSITE" id="PS51257">
    <property type="entry name" value="PROKAR_LIPOPROTEIN"/>
    <property type="match status" value="1"/>
</dbReference>
<evidence type="ECO:0000313" key="2">
    <source>
        <dbReference type="Proteomes" id="UP000681315"/>
    </source>
</evidence>
<proteinExistence type="predicted"/>
<organism evidence="1 2">
    <name type="scientific">Gelidibacter pelagius</name>
    <dbReference type="NCBI Taxonomy" id="2819985"/>
    <lineage>
        <taxon>Bacteria</taxon>
        <taxon>Pseudomonadati</taxon>
        <taxon>Bacteroidota</taxon>
        <taxon>Flavobacteriia</taxon>
        <taxon>Flavobacteriales</taxon>
        <taxon>Flavobacteriaceae</taxon>
        <taxon>Gelidibacter</taxon>
    </lineage>
</organism>
<gene>
    <name evidence="1" type="ORF">J4051_13950</name>
</gene>
<dbReference type="EMBL" id="JAGEVG010000016">
    <property type="protein sequence ID" value="MBO3099380.1"/>
    <property type="molecule type" value="Genomic_DNA"/>
</dbReference>
<keyword evidence="2" id="KW-1185">Reference proteome</keyword>
<reference evidence="1 2" key="1">
    <citation type="submission" date="2021-03" db="EMBL/GenBank/DDBJ databases">
        <title>Gelidibacter sp. nov., isolated from costal sediment.</title>
        <authorList>
            <person name="Lun K.-Y."/>
        </authorList>
    </citation>
    <scope>NUCLEOTIDE SEQUENCE [LARGE SCALE GENOMIC DNA]</scope>
    <source>
        <strain evidence="1 2">DF109</strain>
    </source>
</reference>
<dbReference type="RefSeq" id="WP_208234495.1">
    <property type="nucleotide sequence ID" value="NZ_JAGEVG010000016.1"/>
</dbReference>
<evidence type="ECO:0000313" key="1">
    <source>
        <dbReference type="EMBL" id="MBO3099380.1"/>
    </source>
</evidence>
<comment type="caution">
    <text evidence="1">The sequence shown here is derived from an EMBL/GenBank/DDBJ whole genome shotgun (WGS) entry which is preliminary data.</text>
</comment>
<sequence>MKNSLLLLALISMVFLSCDGRQTKKEALERAISKFNLKNTVLENVNYHPEAYVEIVTDTIISNSTNVRIKNYSLLDEQILVSSTTDPKLKALNYQRVFESEIIISKASKDVFRTHISAKQFKAIDTDRFWDSATLQHAWVNQELSTVDDIKLDIAFINPKNNAYKLYRMSVDLYGLQSLNLIEERG</sequence>
<accession>A0ABS3SUJ0</accession>